<evidence type="ECO:0000256" key="15">
    <source>
        <dbReference type="PROSITE-ProRule" id="PRU10141"/>
    </source>
</evidence>
<dbReference type="PANTHER" id="PTHR46008:SF21">
    <property type="entry name" value="PROTEIN KINASE DOMAIN-CONTAINING PROTEIN"/>
    <property type="match status" value="1"/>
</dbReference>
<dbReference type="GO" id="GO:0030247">
    <property type="term" value="F:polysaccharide binding"/>
    <property type="evidence" value="ECO:0007669"/>
    <property type="project" value="InterPro"/>
</dbReference>
<dbReference type="Pfam" id="PF07714">
    <property type="entry name" value="PK_Tyr_Ser-Thr"/>
    <property type="match status" value="1"/>
</dbReference>
<dbReference type="InterPro" id="IPR011009">
    <property type="entry name" value="Kinase-like_dom_sf"/>
</dbReference>
<feature type="compositionally biased region" description="Polar residues" evidence="16">
    <location>
        <begin position="681"/>
        <end position="692"/>
    </location>
</feature>
<dbReference type="InterPro" id="IPR025287">
    <property type="entry name" value="WAK_GUB"/>
</dbReference>
<feature type="chain" id="PRO_5027026174" description="non-specific serine/threonine protein kinase" evidence="18">
    <location>
        <begin position="30"/>
        <end position="692"/>
    </location>
</feature>
<dbReference type="Pfam" id="PF14380">
    <property type="entry name" value="WAK_assoc"/>
    <property type="match status" value="1"/>
</dbReference>
<evidence type="ECO:0000256" key="9">
    <source>
        <dbReference type="ARBA" id="ARBA00022840"/>
    </source>
</evidence>
<dbReference type="InterPro" id="IPR032872">
    <property type="entry name" value="WAK_assoc_C"/>
</dbReference>
<evidence type="ECO:0000256" key="8">
    <source>
        <dbReference type="ARBA" id="ARBA00022777"/>
    </source>
</evidence>
<comment type="subcellular location">
    <subcellularLocation>
        <location evidence="1">Membrane</location>
        <topology evidence="1">Single-pass type I membrane protein</topology>
    </subcellularLocation>
</comment>
<dbReference type="OrthoDB" id="4062651at2759"/>
<name>A0A6J0KC59_RAPSA</name>
<dbReference type="Gene3D" id="1.10.510.10">
    <property type="entry name" value="Transferase(Phosphotransferase) domain 1"/>
    <property type="match status" value="1"/>
</dbReference>
<keyword evidence="5 17" id="KW-0812">Transmembrane</keyword>
<feature type="region of interest" description="Disordered" evidence="16">
    <location>
        <begin position="662"/>
        <end position="692"/>
    </location>
</feature>
<dbReference type="PROSITE" id="PS00108">
    <property type="entry name" value="PROTEIN_KINASE_ST"/>
    <property type="match status" value="1"/>
</dbReference>
<dbReference type="AlphaFoldDB" id="A0A6J0KC59"/>
<dbReference type="GO" id="GO:0004674">
    <property type="term" value="F:protein serine/threonine kinase activity"/>
    <property type="evidence" value="ECO:0007669"/>
    <property type="project" value="UniProtKB-KW"/>
</dbReference>
<dbReference type="Proteomes" id="UP000504610">
    <property type="component" value="Chromosome 7"/>
</dbReference>
<keyword evidence="4" id="KW-0808">Transferase</keyword>
<feature type="transmembrane region" description="Helical" evidence="17">
    <location>
        <begin position="274"/>
        <end position="298"/>
    </location>
</feature>
<evidence type="ECO:0000313" key="20">
    <source>
        <dbReference type="Proteomes" id="UP000504610"/>
    </source>
</evidence>
<organism evidence="20 21">
    <name type="scientific">Raphanus sativus</name>
    <name type="common">Radish</name>
    <name type="synonym">Raphanus raphanistrum var. sativus</name>
    <dbReference type="NCBI Taxonomy" id="3726"/>
    <lineage>
        <taxon>Eukaryota</taxon>
        <taxon>Viridiplantae</taxon>
        <taxon>Streptophyta</taxon>
        <taxon>Embryophyta</taxon>
        <taxon>Tracheophyta</taxon>
        <taxon>Spermatophyta</taxon>
        <taxon>Magnoliopsida</taxon>
        <taxon>eudicotyledons</taxon>
        <taxon>Gunneridae</taxon>
        <taxon>Pentapetalae</taxon>
        <taxon>rosids</taxon>
        <taxon>malvids</taxon>
        <taxon>Brassicales</taxon>
        <taxon>Brassicaceae</taxon>
        <taxon>Brassiceae</taxon>
        <taxon>Raphanus</taxon>
    </lineage>
</organism>
<evidence type="ECO:0000256" key="16">
    <source>
        <dbReference type="SAM" id="MobiDB-lite"/>
    </source>
</evidence>
<dbReference type="InterPro" id="IPR000719">
    <property type="entry name" value="Prot_kinase_dom"/>
</dbReference>
<evidence type="ECO:0000256" key="10">
    <source>
        <dbReference type="ARBA" id="ARBA00022989"/>
    </source>
</evidence>
<dbReference type="InterPro" id="IPR001245">
    <property type="entry name" value="Ser-Thr/Tyr_kinase_cat_dom"/>
</dbReference>
<evidence type="ECO:0000256" key="17">
    <source>
        <dbReference type="SAM" id="Phobius"/>
    </source>
</evidence>
<keyword evidence="3" id="KW-0723">Serine/threonine-protein kinase</keyword>
<feature type="binding site" evidence="15">
    <location>
        <position position="397"/>
    </location>
    <ligand>
        <name>ATP</name>
        <dbReference type="ChEBI" id="CHEBI:30616"/>
    </ligand>
</feature>
<sequence>MIDLFITPKKSMFHRFIWMLFVIPSFVLSADDELHRLCSQPFSCGNQSGLLYPFWISGREDCGHPEFKVDCSGGFAELSITSVKYRILEANYDSGIIRLSRSDFIGDLCPKDPSNMPFDQSVLPLVPTTELLRIYYDCRQDFSQYVPTYFGALACGDDDGDDDDGRRYYYATRNLSSPLFQGISPVLTNLSLFCDKNVSVPASGPGLNTLQFTSSRDNLKKALEEGFELGLNQDCSTCLTSRGACGFNWSTTAFTCYMDGPSNRTRNNGLSTGAIAGIGIASVLVLLFLIAGCTLCLIRRRKIQAAQYTSKGLPITSYSSKEDSSHPTPKKISTSSNHALLPSISNITNASTYFGVQVFSYEELEEATENFSRELGNGGFGTVYYGVLKDGRAVAVKRLYEKSLQRVEQFKNEIDILKTMKHQNLVILYGCTSRHSSELLLVYEYISNGTLADHLHGDRAETRPLCWPIRLNIAIGTASALSFLHKSGIIHRDVKTTNILLDENSTVKVADFGLSRLFSTDQTHVSTMPQGTPGYVDPEYYQCYRLNEKSDVYSFGVVLIELISSKEAVDITRHRHDVNLANMAVSKIQNNAVHELVDPSLGFAEDQEVKRMMVSVAELAFRCLQHEREGRPSMDEVLEILKGIKGGKLPDVVDIEVSRGDDVGLLRHSDPPPVSPDTDKWTSSSDTAASSF</sequence>
<keyword evidence="6 18" id="KW-0732">Signal</keyword>
<dbReference type="GeneID" id="108816992"/>
<keyword evidence="20" id="KW-1185">Reference proteome</keyword>
<dbReference type="GO" id="GO:0005886">
    <property type="term" value="C:plasma membrane"/>
    <property type="evidence" value="ECO:0007669"/>
    <property type="project" value="UniProtKB-ARBA"/>
</dbReference>
<protein>
    <recommendedName>
        <fullName evidence="2">non-specific serine/threonine protein kinase</fullName>
        <ecNumber evidence="2">2.7.11.1</ecNumber>
    </recommendedName>
</protein>
<comment type="catalytic activity">
    <reaction evidence="13">
        <text>L-threonyl-[protein] + ATP = O-phospho-L-threonyl-[protein] + ADP + H(+)</text>
        <dbReference type="Rhea" id="RHEA:46608"/>
        <dbReference type="Rhea" id="RHEA-COMP:11060"/>
        <dbReference type="Rhea" id="RHEA-COMP:11605"/>
        <dbReference type="ChEBI" id="CHEBI:15378"/>
        <dbReference type="ChEBI" id="CHEBI:30013"/>
        <dbReference type="ChEBI" id="CHEBI:30616"/>
        <dbReference type="ChEBI" id="CHEBI:61977"/>
        <dbReference type="ChEBI" id="CHEBI:456216"/>
        <dbReference type="EC" id="2.7.11.1"/>
    </reaction>
</comment>
<comment type="catalytic activity">
    <reaction evidence="14">
        <text>L-seryl-[protein] + ATP = O-phospho-L-seryl-[protein] + ADP + H(+)</text>
        <dbReference type="Rhea" id="RHEA:17989"/>
        <dbReference type="Rhea" id="RHEA-COMP:9863"/>
        <dbReference type="Rhea" id="RHEA-COMP:11604"/>
        <dbReference type="ChEBI" id="CHEBI:15378"/>
        <dbReference type="ChEBI" id="CHEBI:29999"/>
        <dbReference type="ChEBI" id="CHEBI:30616"/>
        <dbReference type="ChEBI" id="CHEBI:83421"/>
        <dbReference type="ChEBI" id="CHEBI:456216"/>
        <dbReference type="EC" id="2.7.11.1"/>
    </reaction>
</comment>
<evidence type="ECO:0000256" key="13">
    <source>
        <dbReference type="ARBA" id="ARBA00047899"/>
    </source>
</evidence>
<evidence type="ECO:0000256" key="18">
    <source>
        <dbReference type="SAM" id="SignalP"/>
    </source>
</evidence>
<evidence type="ECO:0000256" key="11">
    <source>
        <dbReference type="ARBA" id="ARBA00023136"/>
    </source>
</evidence>
<dbReference type="InterPro" id="IPR017441">
    <property type="entry name" value="Protein_kinase_ATP_BS"/>
</dbReference>
<keyword evidence="7 15" id="KW-0547">Nucleotide-binding</keyword>
<dbReference type="EC" id="2.7.11.1" evidence="2"/>
<dbReference type="PROSITE" id="PS50011">
    <property type="entry name" value="PROTEIN_KINASE_DOM"/>
    <property type="match status" value="1"/>
</dbReference>
<keyword evidence="12" id="KW-0325">Glycoprotein</keyword>
<dbReference type="SMART" id="SM00220">
    <property type="entry name" value="S_TKc"/>
    <property type="match status" value="1"/>
</dbReference>
<reference evidence="21" key="2">
    <citation type="submission" date="2025-08" db="UniProtKB">
        <authorList>
            <consortium name="RefSeq"/>
        </authorList>
    </citation>
    <scope>IDENTIFICATION</scope>
    <source>
        <tissue evidence="21">Leaf</tissue>
    </source>
</reference>
<accession>A0A6J0KC59</accession>
<dbReference type="FunFam" id="1.10.510.10:FF:000161">
    <property type="entry name" value="Wall-associated receptor kinase-like 20"/>
    <property type="match status" value="1"/>
</dbReference>
<dbReference type="KEGG" id="rsz:108816992"/>
<evidence type="ECO:0000313" key="21">
    <source>
        <dbReference type="RefSeq" id="XP_018445071.1"/>
    </source>
</evidence>
<evidence type="ECO:0000256" key="7">
    <source>
        <dbReference type="ARBA" id="ARBA00022741"/>
    </source>
</evidence>
<dbReference type="RefSeq" id="XP_018445071.1">
    <property type="nucleotide sequence ID" value="XM_018589569.2"/>
</dbReference>
<evidence type="ECO:0000256" key="14">
    <source>
        <dbReference type="ARBA" id="ARBA00048679"/>
    </source>
</evidence>
<proteinExistence type="predicted"/>
<evidence type="ECO:0000259" key="19">
    <source>
        <dbReference type="PROSITE" id="PS50011"/>
    </source>
</evidence>
<evidence type="ECO:0000256" key="12">
    <source>
        <dbReference type="ARBA" id="ARBA00023180"/>
    </source>
</evidence>
<evidence type="ECO:0000256" key="4">
    <source>
        <dbReference type="ARBA" id="ARBA00022679"/>
    </source>
</evidence>
<dbReference type="PROSITE" id="PS00107">
    <property type="entry name" value="PROTEIN_KINASE_ATP"/>
    <property type="match status" value="1"/>
</dbReference>
<feature type="domain" description="Protein kinase" evidence="19">
    <location>
        <begin position="369"/>
        <end position="644"/>
    </location>
</feature>
<evidence type="ECO:0000256" key="6">
    <source>
        <dbReference type="ARBA" id="ARBA00022729"/>
    </source>
</evidence>
<evidence type="ECO:0000256" key="5">
    <source>
        <dbReference type="ARBA" id="ARBA00022692"/>
    </source>
</evidence>
<gene>
    <name evidence="21" type="primary">LOC108816992</name>
</gene>
<keyword evidence="11 17" id="KW-0472">Membrane</keyword>
<dbReference type="Pfam" id="PF13947">
    <property type="entry name" value="GUB_WAK_bind"/>
    <property type="match status" value="1"/>
</dbReference>
<reference evidence="20" key="1">
    <citation type="journal article" date="2019" name="Database">
        <title>The radish genome database (RadishGD): an integrated information resource for radish genomics.</title>
        <authorList>
            <person name="Yu H.J."/>
            <person name="Baek S."/>
            <person name="Lee Y.J."/>
            <person name="Cho A."/>
            <person name="Mun J.H."/>
        </authorList>
    </citation>
    <scope>NUCLEOTIDE SEQUENCE [LARGE SCALE GENOMIC DNA]</scope>
    <source>
        <strain evidence="20">cv. WK10039</strain>
    </source>
</reference>
<dbReference type="InterPro" id="IPR008271">
    <property type="entry name" value="Ser/Thr_kinase_AS"/>
</dbReference>
<keyword evidence="9 15" id="KW-0067">ATP-binding</keyword>
<evidence type="ECO:0000256" key="3">
    <source>
        <dbReference type="ARBA" id="ARBA00022527"/>
    </source>
</evidence>
<dbReference type="GO" id="GO:0005524">
    <property type="term" value="F:ATP binding"/>
    <property type="evidence" value="ECO:0007669"/>
    <property type="project" value="UniProtKB-UniRule"/>
</dbReference>
<dbReference type="SUPFAM" id="SSF56112">
    <property type="entry name" value="Protein kinase-like (PK-like)"/>
    <property type="match status" value="1"/>
</dbReference>
<dbReference type="FunFam" id="3.30.200.20:FF:000162">
    <property type="entry name" value="Adenine nucleotide alpha hydrolase-like domain kinase"/>
    <property type="match status" value="1"/>
</dbReference>
<dbReference type="PANTHER" id="PTHR46008">
    <property type="entry name" value="LEAF RUST 10 DISEASE-RESISTANCE LOCUS RECEPTOR-LIKE PROTEIN KINASE-LIKE 1.4"/>
    <property type="match status" value="1"/>
</dbReference>
<evidence type="ECO:0000256" key="2">
    <source>
        <dbReference type="ARBA" id="ARBA00012513"/>
    </source>
</evidence>
<feature type="signal peptide" evidence="18">
    <location>
        <begin position="1"/>
        <end position="29"/>
    </location>
</feature>
<keyword evidence="8" id="KW-0418">Kinase</keyword>
<evidence type="ECO:0000256" key="1">
    <source>
        <dbReference type="ARBA" id="ARBA00004479"/>
    </source>
</evidence>
<dbReference type="Gene3D" id="3.30.200.20">
    <property type="entry name" value="Phosphorylase Kinase, domain 1"/>
    <property type="match status" value="1"/>
</dbReference>
<keyword evidence="10 17" id="KW-1133">Transmembrane helix</keyword>